<dbReference type="GeneID" id="111354577"/>
<keyword evidence="11" id="KW-1185">Reference proteome</keyword>
<dbReference type="InterPro" id="IPR006693">
    <property type="entry name" value="AB_hydrolase_lipase"/>
</dbReference>
<evidence type="ECO:0000256" key="9">
    <source>
        <dbReference type="SAM" id="SignalP"/>
    </source>
</evidence>
<keyword evidence="5" id="KW-0443">Lipid metabolism</keyword>
<evidence type="ECO:0000313" key="11">
    <source>
        <dbReference type="Proteomes" id="UP000301870"/>
    </source>
</evidence>
<dbReference type="Pfam" id="PF04083">
    <property type="entry name" value="Abhydro_lipase"/>
    <property type="match status" value="1"/>
</dbReference>
<evidence type="ECO:0000256" key="2">
    <source>
        <dbReference type="ARBA" id="ARBA00022729"/>
    </source>
</evidence>
<evidence type="ECO:0000256" key="5">
    <source>
        <dbReference type="ARBA" id="ARBA00023098"/>
    </source>
</evidence>
<name>A0A9J7EA58_SPOLT</name>
<feature type="signal peptide" evidence="9">
    <location>
        <begin position="1"/>
        <end position="19"/>
    </location>
</feature>
<feature type="domain" description="Partial AB-hydrolase lipase" evidence="10">
    <location>
        <begin position="30"/>
        <end position="95"/>
    </location>
</feature>
<proteinExistence type="inferred from homology"/>
<gene>
    <name evidence="12" type="primary">LOC111354577</name>
</gene>
<dbReference type="AlphaFoldDB" id="A0A9J7EA58"/>
<dbReference type="InterPro" id="IPR003386">
    <property type="entry name" value="LACT/PDAT_acylTrfase"/>
</dbReference>
<evidence type="ECO:0000259" key="10">
    <source>
        <dbReference type="Pfam" id="PF04083"/>
    </source>
</evidence>
<protein>
    <recommendedName>
        <fullName evidence="7">Lipase</fullName>
    </recommendedName>
</protein>
<evidence type="ECO:0000313" key="12">
    <source>
        <dbReference type="RefSeq" id="XP_022823884.1"/>
    </source>
</evidence>
<evidence type="ECO:0000256" key="7">
    <source>
        <dbReference type="PIRNR" id="PIRNR000862"/>
    </source>
</evidence>
<dbReference type="OrthoDB" id="9974421at2759"/>
<keyword evidence="3 7" id="KW-0378">Hydrolase</keyword>
<dbReference type="PIRSF" id="PIRSF000862">
    <property type="entry name" value="Steryl_ester_lip"/>
    <property type="match status" value="1"/>
</dbReference>
<evidence type="ECO:0000256" key="8">
    <source>
        <dbReference type="PIRSR" id="PIRSR000862-1"/>
    </source>
</evidence>
<accession>A0A9J7EA58</accession>
<dbReference type="GO" id="GO:0016788">
    <property type="term" value="F:hydrolase activity, acting on ester bonds"/>
    <property type="evidence" value="ECO:0007669"/>
    <property type="project" value="InterPro"/>
</dbReference>
<dbReference type="PANTHER" id="PTHR11005">
    <property type="entry name" value="LYSOSOMAL ACID LIPASE-RELATED"/>
    <property type="match status" value="1"/>
</dbReference>
<feature type="active site" description="Charge relay system" evidence="8">
    <location>
        <position position="366"/>
    </location>
</feature>
<dbReference type="InterPro" id="IPR025483">
    <property type="entry name" value="Lipase_euk"/>
</dbReference>
<dbReference type="RefSeq" id="XP_022823884.1">
    <property type="nucleotide sequence ID" value="XM_022968116.1"/>
</dbReference>
<feature type="active site" description="Charge relay system" evidence="8">
    <location>
        <position position="331"/>
    </location>
</feature>
<feature type="chain" id="PRO_5039949948" description="Lipase" evidence="9">
    <location>
        <begin position="20"/>
        <end position="397"/>
    </location>
</feature>
<reference evidence="12" key="1">
    <citation type="submission" date="2025-08" db="UniProtKB">
        <authorList>
            <consortium name="RefSeq"/>
        </authorList>
    </citation>
    <scope>IDENTIFICATION</scope>
    <source>
        <strain evidence="12">Ishihara</strain>
        <tissue evidence="12">Whole body</tissue>
    </source>
</reference>
<keyword evidence="6" id="KW-0325">Glycoprotein</keyword>
<dbReference type="KEGG" id="sliu:111354577"/>
<dbReference type="Gene3D" id="3.40.50.1820">
    <property type="entry name" value="alpha/beta hydrolase"/>
    <property type="match status" value="1"/>
</dbReference>
<dbReference type="FunFam" id="3.40.50.1820:FF:000057">
    <property type="entry name" value="Lipase"/>
    <property type="match status" value="1"/>
</dbReference>
<organism evidence="11 12">
    <name type="scientific">Spodoptera litura</name>
    <name type="common">Asian cotton leafworm</name>
    <dbReference type="NCBI Taxonomy" id="69820"/>
    <lineage>
        <taxon>Eukaryota</taxon>
        <taxon>Metazoa</taxon>
        <taxon>Ecdysozoa</taxon>
        <taxon>Arthropoda</taxon>
        <taxon>Hexapoda</taxon>
        <taxon>Insecta</taxon>
        <taxon>Pterygota</taxon>
        <taxon>Neoptera</taxon>
        <taxon>Endopterygota</taxon>
        <taxon>Lepidoptera</taxon>
        <taxon>Glossata</taxon>
        <taxon>Ditrysia</taxon>
        <taxon>Noctuoidea</taxon>
        <taxon>Noctuidae</taxon>
        <taxon>Amphipyrinae</taxon>
        <taxon>Spodoptera</taxon>
    </lineage>
</organism>
<keyword evidence="4 7" id="KW-0442">Lipid degradation</keyword>
<feature type="active site" description="Nucleophile" evidence="8">
    <location>
        <position position="170"/>
    </location>
</feature>
<dbReference type="Proteomes" id="UP000301870">
    <property type="component" value="Chromosome 18"/>
</dbReference>
<evidence type="ECO:0000256" key="3">
    <source>
        <dbReference type="ARBA" id="ARBA00022801"/>
    </source>
</evidence>
<evidence type="ECO:0000256" key="1">
    <source>
        <dbReference type="ARBA" id="ARBA00010701"/>
    </source>
</evidence>
<dbReference type="GO" id="GO:0008374">
    <property type="term" value="F:O-acyltransferase activity"/>
    <property type="evidence" value="ECO:0007669"/>
    <property type="project" value="InterPro"/>
</dbReference>
<dbReference type="Pfam" id="PF02450">
    <property type="entry name" value="LCAT"/>
    <property type="match status" value="1"/>
</dbReference>
<dbReference type="InterPro" id="IPR029058">
    <property type="entry name" value="AB_hydrolase_fold"/>
</dbReference>
<dbReference type="SUPFAM" id="SSF53474">
    <property type="entry name" value="alpha/beta-Hydrolases"/>
    <property type="match status" value="1"/>
</dbReference>
<evidence type="ECO:0000256" key="6">
    <source>
        <dbReference type="ARBA" id="ARBA00023180"/>
    </source>
</evidence>
<sequence>MDSLCSMWLVLLFGVYCEAQLRKEAYMTVPNLIKAAGYPVEKHRVYTRDGYILQMHRIPAGRRIVRRIDEPSAKGKKVIIIVHGLGGSSGDFVIMGPEKSLSYILADAGYDVWLANLRGTDYSSHVNLTKNEQKFWEFSFHEHGKYDLPAMIDHVLNVTGQEKIIYLGHSMGTTSFFTMMSTKPEYNDKVSFCVAMGAAVYLENVKPVAKLALVNLNITNMMRERGVWGIHPSMVQGAVKNLCTLNQPEVDLCTNFIFSIIGEDREQHDLDIFPIYLHRIQMQPFRSLEHFGKIALTGVFTTFTGGVNGPVKPYNLTNVRVPVTLVYGENDQLTEKSQILKLAEELRSIGVLEEVRPACSWPKFNHFDFLFAKDVGKLLNKPLVKLIDKLYNKYNTA</sequence>
<evidence type="ECO:0000256" key="4">
    <source>
        <dbReference type="ARBA" id="ARBA00022963"/>
    </source>
</evidence>
<comment type="similarity">
    <text evidence="1 7">Belongs to the AB hydrolase superfamily. Lipase family.</text>
</comment>
<dbReference type="GO" id="GO:0016042">
    <property type="term" value="P:lipid catabolic process"/>
    <property type="evidence" value="ECO:0007669"/>
    <property type="project" value="UniProtKB-KW"/>
</dbReference>
<keyword evidence="2 9" id="KW-0732">Signal</keyword>